<organism evidence="1 2">
    <name type="scientific">Sphingomonas xinjiangensis</name>
    <dbReference type="NCBI Taxonomy" id="643568"/>
    <lineage>
        <taxon>Bacteria</taxon>
        <taxon>Pseudomonadati</taxon>
        <taxon>Pseudomonadota</taxon>
        <taxon>Alphaproteobacteria</taxon>
        <taxon>Sphingomonadales</taxon>
        <taxon>Sphingomonadaceae</taxon>
        <taxon>Sphingomonas</taxon>
    </lineage>
</organism>
<evidence type="ECO:0000313" key="1">
    <source>
        <dbReference type="EMBL" id="MBB5709388.1"/>
    </source>
</evidence>
<protein>
    <recommendedName>
        <fullName evidence="3">ATP-grasp domain-containing protein</fullName>
    </recommendedName>
</protein>
<proteinExistence type="predicted"/>
<accession>A0A840YF45</accession>
<name>A0A840YF45_9SPHN</name>
<evidence type="ECO:0008006" key="3">
    <source>
        <dbReference type="Google" id="ProtNLM"/>
    </source>
</evidence>
<comment type="caution">
    <text evidence="1">The sequence shown here is derived from an EMBL/GenBank/DDBJ whole genome shotgun (WGS) entry which is preliminary data.</text>
</comment>
<reference evidence="1 2" key="1">
    <citation type="submission" date="2020-08" db="EMBL/GenBank/DDBJ databases">
        <title>Genomic Encyclopedia of Type Strains, Phase IV (KMG-IV): sequencing the most valuable type-strain genomes for metagenomic binning, comparative biology and taxonomic classification.</title>
        <authorList>
            <person name="Goeker M."/>
        </authorList>
    </citation>
    <scope>NUCLEOTIDE SEQUENCE [LARGE SCALE GENOMIC DNA]</scope>
    <source>
        <strain evidence="1 2">DSM 26736</strain>
    </source>
</reference>
<sequence length="240" mass="26704">MPAIARFIDHHRFQVSFAPFEAVDPDHFDLIVPLRLDQMPSARAAVARSSGNRRAVLPSAEMVALVDDKLQFNLWLVEQGFGAFVPELLTDPPASYPYIRKARHGTFGQGIRIVRGPGDGDTPDSETFVQRVAEGRYEYVLHLLRIDGRIRFQLCYRYDMVETMSVRGQEQEARTTEPAEPGVALAPCLAILDALDFEGTCCFNYKVVDGTMQMIELNPRFGGSLVGAVTDYVAAHLDAL</sequence>
<dbReference type="RefSeq" id="WP_184084032.1">
    <property type="nucleotide sequence ID" value="NZ_JACIJF010000001.1"/>
</dbReference>
<dbReference type="SUPFAM" id="SSF56059">
    <property type="entry name" value="Glutathione synthetase ATP-binding domain-like"/>
    <property type="match status" value="1"/>
</dbReference>
<dbReference type="EMBL" id="JACIJF010000001">
    <property type="protein sequence ID" value="MBB5709388.1"/>
    <property type="molecule type" value="Genomic_DNA"/>
</dbReference>
<evidence type="ECO:0000313" key="2">
    <source>
        <dbReference type="Proteomes" id="UP000527143"/>
    </source>
</evidence>
<keyword evidence="2" id="KW-1185">Reference proteome</keyword>
<dbReference type="Gene3D" id="3.30.470.20">
    <property type="entry name" value="ATP-grasp fold, B domain"/>
    <property type="match status" value="1"/>
</dbReference>
<gene>
    <name evidence="1" type="ORF">FHT02_000594</name>
</gene>
<dbReference type="Proteomes" id="UP000527143">
    <property type="component" value="Unassembled WGS sequence"/>
</dbReference>
<dbReference type="AlphaFoldDB" id="A0A840YF45"/>